<evidence type="ECO:0000313" key="11">
    <source>
        <dbReference type="Ensembl" id="ENSBMSP00010013590.1"/>
    </source>
</evidence>
<dbReference type="AlphaFoldDB" id="A0A8C0HZA3"/>
<dbReference type="GeneTree" id="ENSGT00940000160183"/>
<keyword evidence="6" id="KW-0325">Glycoprotein</keyword>
<keyword evidence="2" id="KW-1003">Cell membrane</keyword>
<dbReference type="SMART" id="SM00409">
    <property type="entry name" value="IG"/>
    <property type="match status" value="1"/>
</dbReference>
<keyword evidence="8" id="KW-1064">Adaptive immunity</keyword>
<evidence type="ECO:0000256" key="3">
    <source>
        <dbReference type="ARBA" id="ARBA00022729"/>
    </source>
</evidence>
<comment type="subunit">
    <text evidence="7">Alpha-beta TR is a heterodimer composed of an alpha and beta chain; disulfide-linked. The alpha-beta TR is associated with the transmembrane signaling CD3 coreceptor proteins to form the TR-CD3 (TcR or TCR). The assembly of alpha-beta TR heterodimers with CD3 occurs in the endoplasmic reticulum where a single alpha-beta TR heterodimer associates with one CD3D-CD3E heterodimer, one CD3G-CD3E heterodimer and one CD247 homodimer forming a stable octameric structure. CD3D-CD3E and CD3G-CD3E heterodimers preferentially associate with TR alpha and TR beta chains, respectively. The association of the CD247 homodimer is the last step of TcR assembly in the endoplasmic reticulum and is required for transport to the cell surface.</text>
</comment>
<evidence type="ECO:0000256" key="6">
    <source>
        <dbReference type="ARBA" id="ARBA00023180"/>
    </source>
</evidence>
<dbReference type="InterPro" id="IPR051896">
    <property type="entry name" value="TCR_alpha_variable"/>
</dbReference>
<evidence type="ECO:0000259" key="10">
    <source>
        <dbReference type="PROSITE" id="PS50835"/>
    </source>
</evidence>
<keyword evidence="3 9" id="KW-0732">Signal</keyword>
<comment type="subcellular location">
    <subcellularLocation>
        <location evidence="1">Cell membrane</location>
    </subcellularLocation>
</comment>
<accession>A0A8C0HZA3</accession>
<organism evidence="11">
    <name type="scientific">Balaenoptera musculus</name>
    <name type="common">Blue whale</name>
    <dbReference type="NCBI Taxonomy" id="9771"/>
    <lineage>
        <taxon>Eukaryota</taxon>
        <taxon>Metazoa</taxon>
        <taxon>Chordata</taxon>
        <taxon>Craniata</taxon>
        <taxon>Vertebrata</taxon>
        <taxon>Euteleostomi</taxon>
        <taxon>Mammalia</taxon>
        <taxon>Eutheria</taxon>
        <taxon>Laurasiatheria</taxon>
        <taxon>Artiodactyla</taxon>
        <taxon>Whippomorpha</taxon>
        <taxon>Cetacea</taxon>
        <taxon>Mysticeti</taxon>
        <taxon>Balaenopteridae</taxon>
        <taxon>Balaenoptera</taxon>
    </lineage>
</organism>
<sequence>MGMFLKGLLIILWLQLTSGMSGQQLNQSPRFMSIQEGEDVSMNCNSSSTLNLLLWYKQDAGGAFTFLFILISTGIEKKSGRLRGTLDRKELLSTLHITATKPGDSATYLCAVEAQCSLVTCSRFPNATAEPPATVRWVTC</sequence>
<reference evidence="11" key="1">
    <citation type="submission" date="2023-09" db="UniProtKB">
        <authorList>
            <consortium name="Ensembl"/>
        </authorList>
    </citation>
    <scope>IDENTIFICATION</scope>
</reference>
<evidence type="ECO:0000256" key="5">
    <source>
        <dbReference type="ARBA" id="ARBA00023157"/>
    </source>
</evidence>
<dbReference type="InterPro" id="IPR007110">
    <property type="entry name" value="Ig-like_dom"/>
</dbReference>
<feature type="domain" description="Ig-like" evidence="10">
    <location>
        <begin position="23"/>
        <end position="120"/>
    </location>
</feature>
<feature type="signal peptide" evidence="9">
    <location>
        <begin position="1"/>
        <end position="19"/>
    </location>
</feature>
<dbReference type="PANTHER" id="PTHR19339:SF12">
    <property type="entry name" value="IG-LIKE DOMAIN-CONTAINING PROTEIN"/>
    <property type="match status" value="1"/>
</dbReference>
<name>A0A8C0HZA3_BALMU</name>
<evidence type="ECO:0000256" key="1">
    <source>
        <dbReference type="ARBA" id="ARBA00004236"/>
    </source>
</evidence>
<dbReference type="PROSITE" id="PS50835">
    <property type="entry name" value="IG_LIKE"/>
    <property type="match status" value="1"/>
</dbReference>
<protein>
    <recommendedName>
        <fullName evidence="10">Ig-like domain-containing protein</fullName>
    </recommendedName>
</protein>
<dbReference type="InterPro" id="IPR013783">
    <property type="entry name" value="Ig-like_fold"/>
</dbReference>
<dbReference type="Ensembl" id="ENSBMST00010015080.1">
    <property type="protein sequence ID" value="ENSBMSP00010013590.1"/>
    <property type="gene ID" value="ENSBMSG00010009934.1"/>
</dbReference>
<keyword evidence="8" id="KW-0391">Immunity</keyword>
<dbReference type="InterPro" id="IPR003599">
    <property type="entry name" value="Ig_sub"/>
</dbReference>
<proteinExistence type="predicted"/>
<dbReference type="InterPro" id="IPR036179">
    <property type="entry name" value="Ig-like_dom_sf"/>
</dbReference>
<evidence type="ECO:0000256" key="4">
    <source>
        <dbReference type="ARBA" id="ARBA00023136"/>
    </source>
</evidence>
<dbReference type="SMART" id="SM00406">
    <property type="entry name" value="IGv"/>
    <property type="match status" value="1"/>
</dbReference>
<dbReference type="Gene3D" id="2.60.40.10">
    <property type="entry name" value="Immunoglobulins"/>
    <property type="match status" value="1"/>
</dbReference>
<keyword evidence="8" id="KW-1279">T cell receptor</keyword>
<evidence type="ECO:0000256" key="9">
    <source>
        <dbReference type="SAM" id="SignalP"/>
    </source>
</evidence>
<keyword evidence="5" id="KW-1015">Disulfide bond</keyword>
<evidence type="ECO:0000256" key="2">
    <source>
        <dbReference type="ARBA" id="ARBA00022475"/>
    </source>
</evidence>
<dbReference type="OMA" id="MQSHEHA"/>
<evidence type="ECO:0000256" key="8">
    <source>
        <dbReference type="ARBA" id="ARBA00043266"/>
    </source>
</evidence>
<keyword evidence="4" id="KW-0472">Membrane</keyword>
<evidence type="ECO:0000256" key="7">
    <source>
        <dbReference type="ARBA" id="ARBA00038651"/>
    </source>
</evidence>
<feature type="chain" id="PRO_5034351958" description="Ig-like domain-containing protein" evidence="9">
    <location>
        <begin position="20"/>
        <end position="140"/>
    </location>
</feature>
<dbReference type="Pfam" id="PF07686">
    <property type="entry name" value="V-set"/>
    <property type="match status" value="1"/>
</dbReference>
<dbReference type="PANTHER" id="PTHR19339">
    <property type="entry name" value="T CELL RECEPTOR ALPHA VARIABLE 39"/>
    <property type="match status" value="1"/>
</dbReference>
<dbReference type="GO" id="GO:0042101">
    <property type="term" value="C:T cell receptor complex"/>
    <property type="evidence" value="ECO:0007669"/>
    <property type="project" value="UniProtKB-KW"/>
</dbReference>
<dbReference type="SUPFAM" id="SSF48726">
    <property type="entry name" value="Immunoglobulin"/>
    <property type="match status" value="1"/>
</dbReference>
<dbReference type="InterPro" id="IPR013106">
    <property type="entry name" value="Ig_V-set"/>
</dbReference>